<comment type="caution">
    <text evidence="3">The sequence shown here is derived from an EMBL/GenBank/DDBJ whole genome shotgun (WGS) entry which is preliminary data.</text>
</comment>
<proteinExistence type="predicted"/>
<protein>
    <recommendedName>
        <fullName evidence="2">FP protein C-terminal domain-containing protein</fullName>
    </recommendedName>
</protein>
<evidence type="ECO:0000259" key="2">
    <source>
        <dbReference type="Pfam" id="PF25298"/>
    </source>
</evidence>
<evidence type="ECO:0000313" key="4">
    <source>
        <dbReference type="Proteomes" id="UP001549921"/>
    </source>
</evidence>
<dbReference type="Pfam" id="PF25298">
    <property type="entry name" value="Baculo_FP_2nd"/>
    <property type="match status" value="1"/>
</dbReference>
<evidence type="ECO:0000256" key="1">
    <source>
        <dbReference type="SAM" id="Coils"/>
    </source>
</evidence>
<keyword evidence="1" id="KW-0175">Coiled coil</keyword>
<dbReference type="AlphaFoldDB" id="A0ABD0SAL6"/>
<dbReference type="Proteomes" id="UP001549921">
    <property type="component" value="Unassembled WGS sequence"/>
</dbReference>
<organism evidence="3 4">
    <name type="scientific">Loxostege sticticalis</name>
    <name type="common">Beet webworm moth</name>
    <dbReference type="NCBI Taxonomy" id="481309"/>
    <lineage>
        <taxon>Eukaryota</taxon>
        <taxon>Metazoa</taxon>
        <taxon>Ecdysozoa</taxon>
        <taxon>Arthropoda</taxon>
        <taxon>Hexapoda</taxon>
        <taxon>Insecta</taxon>
        <taxon>Pterygota</taxon>
        <taxon>Neoptera</taxon>
        <taxon>Endopterygota</taxon>
        <taxon>Lepidoptera</taxon>
        <taxon>Glossata</taxon>
        <taxon>Ditrysia</taxon>
        <taxon>Pyraloidea</taxon>
        <taxon>Crambidae</taxon>
        <taxon>Pyraustinae</taxon>
        <taxon>Loxostege</taxon>
    </lineage>
</organism>
<evidence type="ECO:0000313" key="3">
    <source>
        <dbReference type="EMBL" id="KAL0811100.1"/>
    </source>
</evidence>
<sequence length="249" mass="28858">MDDSVPSNSEIKSMFLELRSQQDSKFELVNNVLLTIMAQNKDIQNTIETMAGKHEQLLDRISVLEQENTDYKNRIIALEHKVETLEKYTRNSAIEIRNLPKHKEENKGDLIEIVQKIGAVIGIEKSIETNDIRDIFRTRSETIVVDFTTVLQKESVLTKCKSFNKNKRNNKQPLLHSEHLMLPGPLRPVYLAEYLSTKTRRLLYIAREYVRSKQLVAAWISFGKLLIKKEESSTPVRVNEESEIHKIVL</sequence>
<feature type="domain" description="FP protein C-terminal" evidence="2">
    <location>
        <begin position="197"/>
        <end position="248"/>
    </location>
</feature>
<gene>
    <name evidence="3" type="ORF">ABMA28_010368</name>
</gene>
<feature type="coiled-coil region" evidence="1">
    <location>
        <begin position="47"/>
        <end position="81"/>
    </location>
</feature>
<dbReference type="EMBL" id="JBEDNZ010000025">
    <property type="protein sequence ID" value="KAL0811100.1"/>
    <property type="molecule type" value="Genomic_DNA"/>
</dbReference>
<dbReference type="Gene3D" id="1.20.5.170">
    <property type="match status" value="1"/>
</dbReference>
<reference evidence="3 4" key="1">
    <citation type="submission" date="2024-06" db="EMBL/GenBank/DDBJ databases">
        <title>A chromosome-level genome assembly of beet webworm, Loxostege sticticalis.</title>
        <authorList>
            <person name="Zhang Y."/>
        </authorList>
    </citation>
    <scope>NUCLEOTIDE SEQUENCE [LARGE SCALE GENOMIC DNA]</scope>
    <source>
        <strain evidence="3">AQ028</strain>
        <tissue evidence="3">Male pupae</tissue>
    </source>
</reference>
<dbReference type="InterPro" id="IPR057251">
    <property type="entry name" value="FP_C"/>
</dbReference>
<name>A0ABD0SAL6_LOXSC</name>
<accession>A0ABD0SAL6</accession>